<dbReference type="Pfam" id="PF13506">
    <property type="entry name" value="Glyco_transf_21"/>
    <property type="match status" value="1"/>
</dbReference>
<reference evidence="9 10" key="1">
    <citation type="submission" date="2006-01" db="EMBL/GenBank/DDBJ databases">
        <title>Complete sequence of Anaeromyxobacter dehalogenans 2CP-C.</title>
        <authorList>
            <consortium name="US DOE Joint Genome Institute"/>
            <person name="Copeland A."/>
            <person name="Lucas S."/>
            <person name="Lapidus A."/>
            <person name="Barry K."/>
            <person name="Detter J.C."/>
            <person name="Glavina T."/>
            <person name="Hammon N."/>
            <person name="Israni S."/>
            <person name="Pitluck S."/>
            <person name="Brettin T."/>
            <person name="Bruce D."/>
            <person name="Han C."/>
            <person name="Tapia R."/>
            <person name="Gilna P."/>
            <person name="Kiss H."/>
            <person name="Schmutz J."/>
            <person name="Larimer F."/>
            <person name="Land M."/>
            <person name="Kyrpides N."/>
            <person name="Anderson I."/>
            <person name="Sanford R.A."/>
            <person name="Ritalahti K.M."/>
            <person name="Thomas H.S."/>
            <person name="Kirby J.R."/>
            <person name="Zhulin I.B."/>
            <person name="Loeffler F.E."/>
            <person name="Richardson P."/>
        </authorList>
    </citation>
    <scope>NUCLEOTIDE SEQUENCE [LARGE SCALE GENOMIC DNA]</scope>
    <source>
        <strain evidence="9 10">2CP-C</strain>
    </source>
</reference>
<protein>
    <submittedName>
        <fullName evidence="9">Glycosyltransferase</fullName>
    </submittedName>
</protein>
<comment type="pathway">
    <text evidence="2">Lipid metabolism; sphingolipid metabolism.</text>
</comment>
<dbReference type="OrthoDB" id="9814255at2"/>
<evidence type="ECO:0000313" key="10">
    <source>
        <dbReference type="Proteomes" id="UP000001935"/>
    </source>
</evidence>
<evidence type="ECO:0000256" key="2">
    <source>
        <dbReference type="ARBA" id="ARBA00004760"/>
    </source>
</evidence>
<accession>Q2IPD9</accession>
<dbReference type="EMBL" id="CP000251">
    <property type="protein sequence ID" value="ABC80671.1"/>
    <property type="molecule type" value="Genomic_DNA"/>
</dbReference>
<dbReference type="eggNOG" id="COG1215">
    <property type="taxonomic scope" value="Bacteria"/>
</dbReference>
<evidence type="ECO:0000256" key="7">
    <source>
        <dbReference type="ARBA" id="ARBA00022989"/>
    </source>
</evidence>
<evidence type="ECO:0000256" key="6">
    <source>
        <dbReference type="ARBA" id="ARBA00022692"/>
    </source>
</evidence>
<sequence>MEWLSLVLLVGAAVGIAAVATQHLVLWRHVRQAPRVPLGTPGVSILKPLCGLEDGLAASLAAFAVLDWPDYEVVLGVRSEADAAWPVARWAARRWPGRFSVAVQRGEPGLNPKVNQLITLAAAARHEVLVVSDSNVRVERGYVREIVALLEDQTVGLVTHPIAGAGGETLGGLMDDLHLAGSITPGVLAAKRLAGRDIVVGKSMALRRADLRALGGFAAVKDVLAEDYVLGRMVGTVLRKRVAVAVRPIRNVGGRRSVGEFAARYRRWAVLQRQAVGRGVYAAQVLLNPVLLAALGAAVAPSSGTLAALGVAVAAKTGLDGAAARALRPGGFTLAQLAVVPLKDLVFGAAWLHGLLRRDVVWRGTRLRVGPGTRIDSADARAVPPPAVAGGAAIEERPPLADAVS</sequence>
<name>Q2IPD9_ANADE</name>
<organism evidence="9 10">
    <name type="scientific">Anaeromyxobacter dehalogenans (strain 2CP-C)</name>
    <dbReference type="NCBI Taxonomy" id="290397"/>
    <lineage>
        <taxon>Bacteria</taxon>
        <taxon>Pseudomonadati</taxon>
        <taxon>Myxococcota</taxon>
        <taxon>Myxococcia</taxon>
        <taxon>Myxococcales</taxon>
        <taxon>Cystobacterineae</taxon>
        <taxon>Anaeromyxobacteraceae</taxon>
        <taxon>Anaeromyxobacter</taxon>
    </lineage>
</organism>
<evidence type="ECO:0000256" key="8">
    <source>
        <dbReference type="ARBA" id="ARBA00023136"/>
    </source>
</evidence>
<evidence type="ECO:0000256" key="4">
    <source>
        <dbReference type="ARBA" id="ARBA00022676"/>
    </source>
</evidence>
<dbReference type="GO" id="GO:0006679">
    <property type="term" value="P:glucosylceramide biosynthetic process"/>
    <property type="evidence" value="ECO:0007669"/>
    <property type="project" value="TreeGrafter"/>
</dbReference>
<dbReference type="HOGENOM" id="CLU_030898_2_0_7"/>
<dbReference type="GO" id="GO:0016020">
    <property type="term" value="C:membrane"/>
    <property type="evidence" value="ECO:0007669"/>
    <property type="project" value="UniProtKB-SubCell"/>
</dbReference>
<dbReference type="KEGG" id="ade:Adeh_0896"/>
<dbReference type="InterPro" id="IPR025993">
    <property type="entry name" value="Ceramide_glucosylTrfase"/>
</dbReference>
<dbReference type="SUPFAM" id="SSF53448">
    <property type="entry name" value="Nucleotide-diphospho-sugar transferases"/>
    <property type="match status" value="1"/>
</dbReference>
<keyword evidence="6" id="KW-0812">Transmembrane</keyword>
<evidence type="ECO:0000256" key="3">
    <source>
        <dbReference type="ARBA" id="ARBA00004991"/>
    </source>
</evidence>
<evidence type="ECO:0000256" key="1">
    <source>
        <dbReference type="ARBA" id="ARBA00004141"/>
    </source>
</evidence>
<dbReference type="GO" id="GO:0008120">
    <property type="term" value="F:ceramide glucosyltransferase activity"/>
    <property type="evidence" value="ECO:0007669"/>
    <property type="project" value="TreeGrafter"/>
</dbReference>
<keyword evidence="7" id="KW-1133">Transmembrane helix</keyword>
<evidence type="ECO:0000313" key="9">
    <source>
        <dbReference type="EMBL" id="ABC80671.1"/>
    </source>
</evidence>
<keyword evidence="4" id="KW-0328">Glycosyltransferase</keyword>
<dbReference type="InterPro" id="IPR029044">
    <property type="entry name" value="Nucleotide-diphossugar_trans"/>
</dbReference>
<dbReference type="STRING" id="290397.Adeh_0896"/>
<keyword evidence="5 9" id="KW-0808">Transferase</keyword>
<evidence type="ECO:0000256" key="5">
    <source>
        <dbReference type="ARBA" id="ARBA00022679"/>
    </source>
</evidence>
<proteinExistence type="predicted"/>
<dbReference type="PANTHER" id="PTHR12726:SF0">
    <property type="entry name" value="CERAMIDE GLUCOSYLTRANSFERASE"/>
    <property type="match status" value="1"/>
</dbReference>
<dbReference type="RefSeq" id="WP_011419954.1">
    <property type="nucleotide sequence ID" value="NC_007760.1"/>
</dbReference>
<comment type="pathway">
    <text evidence="3">Sphingolipid metabolism.</text>
</comment>
<dbReference type="Gene3D" id="3.90.550.10">
    <property type="entry name" value="Spore Coat Polysaccharide Biosynthesis Protein SpsA, Chain A"/>
    <property type="match status" value="1"/>
</dbReference>
<dbReference type="PANTHER" id="PTHR12726">
    <property type="entry name" value="CERAMIDE GLUCOSYLTRANSFERASE"/>
    <property type="match status" value="1"/>
</dbReference>
<dbReference type="AlphaFoldDB" id="Q2IPD9"/>
<dbReference type="Proteomes" id="UP000001935">
    <property type="component" value="Chromosome"/>
</dbReference>
<gene>
    <name evidence="9" type="ordered locus">Adeh_0896</name>
</gene>
<keyword evidence="8" id="KW-0472">Membrane</keyword>
<dbReference type="CAZy" id="GT21">
    <property type="family name" value="Glycosyltransferase Family 21"/>
</dbReference>
<comment type="subcellular location">
    <subcellularLocation>
        <location evidence="1">Membrane</location>
        <topology evidence="1">Multi-pass membrane protein</topology>
    </subcellularLocation>
</comment>